<keyword evidence="2" id="KW-1185">Reference proteome</keyword>
<sequence length="354" mass="40519">MNEMSSKSFKYISQNDTFIGFEYYGSNIFENQSSLKYDNQALVQKSYVTMEINCGLIPKDIICDQGSNNIKMRKLFKVTIEKPYITYINEKLPSSSMSLFNSRDFEETQIFLSTSKVNNKRKTLSLALLADKKILIVLKRLTQDFIECLFSTLRLKGGNNVTPDASTFFFSNLNGSVCGIEPVRHLINIKYQSTILNSSTALLNYLHNKSISSKMDELHAYQTCQKEIKRQNIKGDRLFREHNENSQSVHQSLFKELINLLPKYDTVLKKHLLESPKHAQYTNSFISMLADETNDVEKIRPINISVIAIFKINHSTGNFNSLCVGLDLMNKHWENILSICFDGASTMSRHLNGV</sequence>
<dbReference type="AlphaFoldDB" id="A0A6G0T351"/>
<dbReference type="EMBL" id="VYZN01000070">
    <property type="protein sequence ID" value="KAE9524351.1"/>
    <property type="molecule type" value="Genomic_DNA"/>
</dbReference>
<dbReference type="OrthoDB" id="6623939at2759"/>
<name>A0A6G0T351_APHGL</name>
<evidence type="ECO:0000313" key="1">
    <source>
        <dbReference type="EMBL" id="KAE9524351.1"/>
    </source>
</evidence>
<accession>A0A6G0T351</accession>
<organism evidence="1 2">
    <name type="scientific">Aphis glycines</name>
    <name type="common">Soybean aphid</name>
    <dbReference type="NCBI Taxonomy" id="307491"/>
    <lineage>
        <taxon>Eukaryota</taxon>
        <taxon>Metazoa</taxon>
        <taxon>Ecdysozoa</taxon>
        <taxon>Arthropoda</taxon>
        <taxon>Hexapoda</taxon>
        <taxon>Insecta</taxon>
        <taxon>Pterygota</taxon>
        <taxon>Neoptera</taxon>
        <taxon>Paraneoptera</taxon>
        <taxon>Hemiptera</taxon>
        <taxon>Sternorrhyncha</taxon>
        <taxon>Aphidomorpha</taxon>
        <taxon>Aphidoidea</taxon>
        <taxon>Aphididae</taxon>
        <taxon>Aphidini</taxon>
        <taxon>Aphis</taxon>
        <taxon>Aphis</taxon>
    </lineage>
</organism>
<reference evidence="1 2" key="1">
    <citation type="submission" date="2019-08" db="EMBL/GenBank/DDBJ databases">
        <title>The genome of the soybean aphid Biotype 1, its phylome, world population structure and adaptation to the North American continent.</title>
        <authorList>
            <person name="Giordano R."/>
            <person name="Donthu R.K."/>
            <person name="Hernandez A.G."/>
            <person name="Wright C.L."/>
            <person name="Zimin A.V."/>
        </authorList>
    </citation>
    <scope>NUCLEOTIDE SEQUENCE [LARGE SCALE GENOMIC DNA]</scope>
    <source>
        <tissue evidence="1">Whole aphids</tissue>
    </source>
</reference>
<evidence type="ECO:0000313" key="2">
    <source>
        <dbReference type="Proteomes" id="UP000475862"/>
    </source>
</evidence>
<proteinExistence type="predicted"/>
<comment type="caution">
    <text evidence="1">The sequence shown here is derived from an EMBL/GenBank/DDBJ whole genome shotgun (WGS) entry which is preliminary data.</text>
</comment>
<protein>
    <submittedName>
        <fullName evidence="1">Uncharacterized protein</fullName>
    </submittedName>
</protein>
<gene>
    <name evidence="1" type="ORF">AGLY_015390</name>
</gene>
<dbReference type="Proteomes" id="UP000475862">
    <property type="component" value="Unassembled WGS sequence"/>
</dbReference>